<accession>A0AAJ1EQ52</accession>
<name>A0AAJ1EQ52_MEDGN</name>
<dbReference type="RefSeq" id="WP_173879917.1">
    <property type="nucleotide sequence ID" value="NZ_JAAIMT010000037.1"/>
</dbReference>
<gene>
    <name evidence="1" type="ORF">LIQ10_15590</name>
</gene>
<proteinExistence type="predicted"/>
<comment type="caution">
    <text evidence="1">The sequence shown here is derived from an EMBL/GenBank/DDBJ whole genome shotgun (WGS) entry which is preliminary data.</text>
</comment>
<evidence type="ECO:0000313" key="1">
    <source>
        <dbReference type="EMBL" id="MCB5495139.1"/>
    </source>
</evidence>
<dbReference type="EMBL" id="JAJBNC010000032">
    <property type="protein sequence ID" value="MCB5495139.1"/>
    <property type="molecule type" value="Genomic_DNA"/>
</dbReference>
<reference evidence="1" key="1">
    <citation type="submission" date="2021-10" db="EMBL/GenBank/DDBJ databases">
        <title>Collection of gut derived symbiotic bacterial strains cultured from healthy donors.</title>
        <authorList>
            <person name="Lin H."/>
            <person name="Littmann E."/>
            <person name="Claire K."/>
            <person name="Pamer E."/>
        </authorList>
    </citation>
    <scope>NUCLEOTIDE SEQUENCE</scope>
    <source>
        <strain evidence="1">MSK.23.4</strain>
    </source>
</reference>
<protein>
    <submittedName>
        <fullName evidence="1">Uncharacterized protein</fullName>
    </submittedName>
</protein>
<dbReference type="AlphaFoldDB" id="A0AAJ1EQ52"/>
<dbReference type="Proteomes" id="UP001297422">
    <property type="component" value="Unassembled WGS sequence"/>
</dbReference>
<organism evidence="1 2">
    <name type="scientific">Mediterraneibacter gnavus</name>
    <name type="common">Ruminococcus gnavus</name>
    <dbReference type="NCBI Taxonomy" id="33038"/>
    <lineage>
        <taxon>Bacteria</taxon>
        <taxon>Bacillati</taxon>
        <taxon>Bacillota</taxon>
        <taxon>Clostridia</taxon>
        <taxon>Lachnospirales</taxon>
        <taxon>Lachnospiraceae</taxon>
        <taxon>Mediterraneibacter</taxon>
    </lineage>
</organism>
<evidence type="ECO:0000313" key="2">
    <source>
        <dbReference type="Proteomes" id="UP001297422"/>
    </source>
</evidence>
<sequence length="205" mass="24089">MQKNKISENNQKIKEETNTMAVDFWNEDEILNEEEYCPDLSWWYEVDVEKEMEEMRRLEFKENEWMIKKHIVTNVAYTIKDIIVLRVALEVMGELDSVSESIFRTMEEELKKIFDKFAEDEKLFGVYGKVNDSDVLAKQAARSSICFREAVEKLGLLSSGRKAVLDGLDEEMEVLFQGFSGLGFLKNRIKERIEFMNDGNHDFEK</sequence>